<dbReference type="SFLD" id="SFLDG01129">
    <property type="entry name" value="C1.5:_HAD__Beta-PGM__Phosphata"/>
    <property type="match status" value="1"/>
</dbReference>
<dbReference type="EMBL" id="MDDS01000086">
    <property type="protein sequence ID" value="ODP35981.1"/>
    <property type="molecule type" value="Genomic_DNA"/>
</dbReference>
<dbReference type="RefSeq" id="WP_069322168.1">
    <property type="nucleotide sequence ID" value="NZ_MDDS01000086.1"/>
</dbReference>
<dbReference type="Gene3D" id="1.10.150.240">
    <property type="entry name" value="Putative phosphatase, domain 2"/>
    <property type="match status" value="1"/>
</dbReference>
<evidence type="ECO:0000313" key="5">
    <source>
        <dbReference type="EMBL" id="ODP35981.1"/>
    </source>
</evidence>
<dbReference type="InterPro" id="IPR051600">
    <property type="entry name" value="Beta-PGM-like"/>
</dbReference>
<dbReference type="Proteomes" id="UP000094487">
    <property type="component" value="Unassembled WGS sequence"/>
</dbReference>
<evidence type="ECO:0000256" key="3">
    <source>
        <dbReference type="ARBA" id="ARBA00022723"/>
    </source>
</evidence>
<keyword evidence="6" id="KW-1185">Reference proteome</keyword>
<dbReference type="InterPro" id="IPR023214">
    <property type="entry name" value="HAD_sf"/>
</dbReference>
<dbReference type="GO" id="GO:0046872">
    <property type="term" value="F:metal ion binding"/>
    <property type="evidence" value="ECO:0007669"/>
    <property type="project" value="UniProtKB-KW"/>
</dbReference>
<dbReference type="SFLD" id="SFLDS00003">
    <property type="entry name" value="Haloacid_Dehalogenase"/>
    <property type="match status" value="1"/>
</dbReference>
<dbReference type="SUPFAM" id="SSF56784">
    <property type="entry name" value="HAD-like"/>
    <property type="match status" value="1"/>
</dbReference>
<comment type="cofactor">
    <cofactor evidence="1">
        <name>Mg(2+)</name>
        <dbReference type="ChEBI" id="CHEBI:18420"/>
    </cofactor>
</comment>
<dbReference type="STRING" id="1888892.BFL28_07795"/>
<sequence>MITTRFDGLIFDFDGVLLESEYAGNRHLAEYLTAQGHPITPEDAMTHFMGLSGQDFLGAIERWLGRALPEDFHEAREIENQRVLAEGMAEVAGAVAFVRSLPADLPRAIASSSSTQWITTHLDHLGLRDAFEGRIFSGKEHVTRGKPAPDIYLHAAAALGVPIRRCAILEDSPVGATGAVASGAHVIGLCAGSHCAVGHDDRLRAIGVHDIAHDFADVARLIA</sequence>
<evidence type="ECO:0000256" key="2">
    <source>
        <dbReference type="ARBA" id="ARBA00006171"/>
    </source>
</evidence>
<dbReference type="NCBIfam" id="TIGR01509">
    <property type="entry name" value="HAD-SF-IA-v3"/>
    <property type="match status" value="1"/>
</dbReference>
<comment type="similarity">
    <text evidence="2">Belongs to the HAD-like hydrolase superfamily. CbbY/CbbZ/Gph/YieH family.</text>
</comment>
<keyword evidence="3" id="KW-0479">Metal-binding</keyword>
<evidence type="ECO:0000313" key="6">
    <source>
        <dbReference type="Proteomes" id="UP000094487"/>
    </source>
</evidence>
<dbReference type="InterPro" id="IPR023198">
    <property type="entry name" value="PGP-like_dom2"/>
</dbReference>
<dbReference type="InterPro" id="IPR006439">
    <property type="entry name" value="HAD-SF_hydro_IA"/>
</dbReference>
<accession>A0A1E3LQF4</accession>
<dbReference type="GO" id="GO:0003824">
    <property type="term" value="F:catalytic activity"/>
    <property type="evidence" value="ECO:0007669"/>
    <property type="project" value="UniProtKB-ARBA"/>
</dbReference>
<dbReference type="PANTHER" id="PTHR46193">
    <property type="entry name" value="6-PHOSPHOGLUCONATE PHOSPHATASE"/>
    <property type="match status" value="1"/>
</dbReference>
<dbReference type="OrthoDB" id="9797743at2"/>
<dbReference type="AlphaFoldDB" id="A0A1E3LQF4"/>
<dbReference type="Gene3D" id="3.40.50.1000">
    <property type="entry name" value="HAD superfamily/HAD-like"/>
    <property type="match status" value="1"/>
</dbReference>
<comment type="caution">
    <text evidence="5">The sequence shown here is derived from an EMBL/GenBank/DDBJ whole genome shotgun (WGS) entry which is preliminary data.</text>
</comment>
<organism evidence="5 6">
    <name type="scientific">Sphingomonas turrisvirgatae</name>
    <dbReference type="NCBI Taxonomy" id="1888892"/>
    <lineage>
        <taxon>Bacteria</taxon>
        <taxon>Pseudomonadati</taxon>
        <taxon>Pseudomonadota</taxon>
        <taxon>Alphaproteobacteria</taxon>
        <taxon>Sphingomonadales</taxon>
        <taxon>Sphingomonadaceae</taxon>
        <taxon>Sphingomonas</taxon>
    </lineage>
</organism>
<protein>
    <submittedName>
        <fullName evidence="5">Haloacid dehalogenase</fullName>
    </submittedName>
</protein>
<keyword evidence="4" id="KW-0460">Magnesium</keyword>
<dbReference type="InterPro" id="IPR036412">
    <property type="entry name" value="HAD-like_sf"/>
</dbReference>
<evidence type="ECO:0000256" key="1">
    <source>
        <dbReference type="ARBA" id="ARBA00001946"/>
    </source>
</evidence>
<dbReference type="PANTHER" id="PTHR46193:SF10">
    <property type="entry name" value="6-PHOSPHOGLUCONATE PHOSPHATASE"/>
    <property type="match status" value="1"/>
</dbReference>
<dbReference type="Pfam" id="PF00702">
    <property type="entry name" value="Hydrolase"/>
    <property type="match status" value="1"/>
</dbReference>
<reference evidence="5 6" key="1">
    <citation type="submission" date="2016-08" db="EMBL/GenBank/DDBJ databases">
        <title>Draft genome of the agarase producing Sphingomonas sp. MCT13.</title>
        <authorList>
            <person name="D'Andrea M.M."/>
            <person name="Rossolini G.M."/>
            <person name="Thaller M.C."/>
        </authorList>
    </citation>
    <scope>NUCLEOTIDE SEQUENCE [LARGE SCALE GENOMIC DNA]</scope>
    <source>
        <strain evidence="5 6">MCT13</strain>
    </source>
</reference>
<gene>
    <name evidence="5" type="ORF">BFL28_07795</name>
</gene>
<proteinExistence type="inferred from homology"/>
<evidence type="ECO:0000256" key="4">
    <source>
        <dbReference type="ARBA" id="ARBA00022842"/>
    </source>
</evidence>
<name>A0A1E3LQF4_9SPHN</name>